<dbReference type="PROSITE" id="PS00894">
    <property type="entry name" value="HTH_DEOR_1"/>
    <property type="match status" value="1"/>
</dbReference>
<proteinExistence type="predicted"/>
<dbReference type="PANTHER" id="PTHR30363:SF44">
    <property type="entry name" value="AGA OPERON TRANSCRIPTIONAL REPRESSOR-RELATED"/>
    <property type="match status" value="1"/>
</dbReference>
<evidence type="ECO:0000256" key="3">
    <source>
        <dbReference type="ARBA" id="ARBA00023163"/>
    </source>
</evidence>
<dbReference type="RefSeq" id="WP_119513518.1">
    <property type="nucleotide sequence ID" value="NZ_QXFK01000016.1"/>
</dbReference>
<dbReference type="PROSITE" id="PS51000">
    <property type="entry name" value="HTH_DEOR_2"/>
    <property type="match status" value="1"/>
</dbReference>
<dbReference type="PRINTS" id="PR00037">
    <property type="entry name" value="HTHLACR"/>
</dbReference>
<dbReference type="OrthoDB" id="9814815at2"/>
<dbReference type="NCBIfam" id="NF040755">
    <property type="entry name" value="AgaR"/>
    <property type="match status" value="1"/>
</dbReference>
<dbReference type="InterPro" id="IPR018356">
    <property type="entry name" value="Tscrpt_reg_HTH_DeoR_CS"/>
</dbReference>
<evidence type="ECO:0000259" key="4">
    <source>
        <dbReference type="PROSITE" id="PS51000"/>
    </source>
</evidence>
<dbReference type="InterPro" id="IPR036388">
    <property type="entry name" value="WH-like_DNA-bd_sf"/>
</dbReference>
<comment type="caution">
    <text evidence="5">The sequence shown here is derived from an EMBL/GenBank/DDBJ whole genome shotgun (WGS) entry which is preliminary data.</text>
</comment>
<dbReference type="InterPro" id="IPR037171">
    <property type="entry name" value="NagB/RpiA_transferase-like"/>
</dbReference>
<dbReference type="Proteomes" id="UP000285092">
    <property type="component" value="Unassembled WGS sequence"/>
</dbReference>
<evidence type="ECO:0000313" key="6">
    <source>
        <dbReference type="Proteomes" id="UP000285092"/>
    </source>
</evidence>
<dbReference type="SUPFAM" id="SSF46785">
    <property type="entry name" value="Winged helix' DNA-binding domain"/>
    <property type="match status" value="1"/>
</dbReference>
<evidence type="ECO:0000256" key="1">
    <source>
        <dbReference type="ARBA" id="ARBA00023015"/>
    </source>
</evidence>
<evidence type="ECO:0000313" key="5">
    <source>
        <dbReference type="EMBL" id="RIV78187.1"/>
    </source>
</evidence>
<keyword evidence="2" id="KW-0238">DNA-binding</keyword>
<dbReference type="InterPro" id="IPR001034">
    <property type="entry name" value="DeoR_HTH"/>
</dbReference>
<organism evidence="5 6">
    <name type="scientific">Pelagerythrobacter aerophilus</name>
    <dbReference type="NCBI Taxonomy" id="2306995"/>
    <lineage>
        <taxon>Bacteria</taxon>
        <taxon>Pseudomonadati</taxon>
        <taxon>Pseudomonadota</taxon>
        <taxon>Alphaproteobacteria</taxon>
        <taxon>Sphingomonadales</taxon>
        <taxon>Erythrobacteraceae</taxon>
        <taxon>Pelagerythrobacter</taxon>
    </lineage>
</organism>
<dbReference type="PANTHER" id="PTHR30363">
    <property type="entry name" value="HTH-TYPE TRANSCRIPTIONAL REGULATOR SRLR-RELATED"/>
    <property type="match status" value="1"/>
</dbReference>
<dbReference type="SUPFAM" id="SSF100950">
    <property type="entry name" value="NagB/RpiA/CoA transferase-like"/>
    <property type="match status" value="1"/>
</dbReference>
<dbReference type="InterPro" id="IPR047779">
    <property type="entry name" value="AgaR-like"/>
</dbReference>
<gene>
    <name evidence="5" type="ORF">D2V04_09965</name>
</gene>
<keyword evidence="3" id="KW-0804">Transcription</keyword>
<evidence type="ECO:0000256" key="2">
    <source>
        <dbReference type="ARBA" id="ARBA00023125"/>
    </source>
</evidence>
<dbReference type="GO" id="GO:0003700">
    <property type="term" value="F:DNA-binding transcription factor activity"/>
    <property type="evidence" value="ECO:0007669"/>
    <property type="project" value="InterPro"/>
</dbReference>
<sequence>MTKLRDTSGRRQKMIAMLKDLGSIQVAELSRQFDVSSQTIRKDLDFLCERGLAERSYGGAISTDVISNGNEPAVEAKQVINVEEKRRIGKRAAEMVVAGDSIVLDSGTTAMAIASHLPDLEDITVVTNDFNVLSILARKEHIVAVMLGGQMRRRNMAFYGGQTVDALDALHVDKLFLGVDGFDLQRGITTHYEPEAMLNRKMVSRARSVIAVTDSSKFGRTCLHRIIDVSEISALVTDTDAPDYIRDAAKTVGFELYEA</sequence>
<keyword evidence="1" id="KW-0805">Transcription regulation</keyword>
<dbReference type="Pfam" id="PF00455">
    <property type="entry name" value="DeoRC"/>
    <property type="match status" value="1"/>
</dbReference>
<reference evidence="5 6" key="1">
    <citation type="submission" date="2018-08" db="EMBL/GenBank/DDBJ databases">
        <title>Altererythrobacter sp.Ery1 and Ery12, the genome sequencing of novel strains in genus Alterythrobacter.</title>
        <authorList>
            <person name="Cheng H."/>
            <person name="Wu Y.-H."/>
            <person name="Fang C."/>
            <person name="Xu X.-W."/>
        </authorList>
    </citation>
    <scope>NUCLEOTIDE SEQUENCE [LARGE SCALE GENOMIC DNA]</scope>
    <source>
        <strain evidence="5 6">Ery1</strain>
    </source>
</reference>
<dbReference type="Gene3D" id="3.40.50.1360">
    <property type="match status" value="1"/>
</dbReference>
<dbReference type="EMBL" id="QXFK01000016">
    <property type="protein sequence ID" value="RIV78187.1"/>
    <property type="molecule type" value="Genomic_DNA"/>
</dbReference>
<dbReference type="GO" id="GO:0003677">
    <property type="term" value="F:DNA binding"/>
    <property type="evidence" value="ECO:0007669"/>
    <property type="project" value="UniProtKB-KW"/>
</dbReference>
<keyword evidence="6" id="KW-1185">Reference proteome</keyword>
<name>A0A418NHU6_9SPHN</name>
<dbReference type="SMART" id="SM01134">
    <property type="entry name" value="DeoRC"/>
    <property type="match status" value="1"/>
</dbReference>
<feature type="domain" description="HTH deoR-type" evidence="4">
    <location>
        <begin position="7"/>
        <end position="62"/>
    </location>
</feature>
<dbReference type="Gene3D" id="1.10.10.10">
    <property type="entry name" value="Winged helix-like DNA-binding domain superfamily/Winged helix DNA-binding domain"/>
    <property type="match status" value="1"/>
</dbReference>
<dbReference type="AlphaFoldDB" id="A0A418NHU6"/>
<dbReference type="Pfam" id="PF08220">
    <property type="entry name" value="HTH_DeoR"/>
    <property type="match status" value="1"/>
</dbReference>
<accession>A0A418NHU6</accession>
<dbReference type="InterPro" id="IPR014036">
    <property type="entry name" value="DeoR-like_C"/>
</dbReference>
<dbReference type="SMART" id="SM00420">
    <property type="entry name" value="HTH_DEOR"/>
    <property type="match status" value="1"/>
</dbReference>
<protein>
    <submittedName>
        <fullName evidence="5">DeoR/GlpR transcriptional regulator</fullName>
    </submittedName>
</protein>
<dbReference type="InterPro" id="IPR050313">
    <property type="entry name" value="Carb_Metab_HTH_regulators"/>
</dbReference>
<dbReference type="InterPro" id="IPR036390">
    <property type="entry name" value="WH_DNA-bd_sf"/>
</dbReference>